<dbReference type="InterPro" id="IPR006549">
    <property type="entry name" value="HAD-SF_hydro_IIIA"/>
</dbReference>
<reference evidence="2 3" key="1">
    <citation type="submission" date="2018-09" db="EMBL/GenBank/DDBJ databases">
        <title>Genome sequencing of strain BHWM-4.</title>
        <authorList>
            <person name="Heo J."/>
            <person name="Kim S.-J."/>
            <person name="Kwon S.-W."/>
        </authorList>
    </citation>
    <scope>NUCLEOTIDE SEQUENCE [LARGE SCALE GENOMIC DNA]</scope>
    <source>
        <strain evidence="2 3">BHWM-4</strain>
    </source>
</reference>
<dbReference type="InterPro" id="IPR041492">
    <property type="entry name" value="HAD_2"/>
</dbReference>
<dbReference type="Gene3D" id="3.40.50.1000">
    <property type="entry name" value="HAD superfamily/HAD-like"/>
    <property type="match status" value="1"/>
</dbReference>
<accession>A0A387APQ0</accession>
<dbReference type="EMBL" id="CP032626">
    <property type="protein sequence ID" value="AYF92684.1"/>
    <property type="molecule type" value="Genomic_DNA"/>
</dbReference>
<dbReference type="Pfam" id="PF13419">
    <property type="entry name" value="HAD_2"/>
    <property type="match status" value="1"/>
</dbReference>
<keyword evidence="3" id="KW-1185">Reference proteome</keyword>
<dbReference type="CDD" id="cd16416">
    <property type="entry name" value="HAD_BsYqeG-like"/>
    <property type="match status" value="1"/>
</dbReference>
<dbReference type="InterPro" id="IPR023214">
    <property type="entry name" value="HAD_sf"/>
</dbReference>
<protein>
    <submittedName>
        <fullName evidence="2">YqeG family HAD IIIA-type phosphatase</fullName>
    </submittedName>
</protein>
<sequence>MIAKFKPTWMISEIYNISPTKLDDMGIKAVFSDLDNTLIPWNNPDGTPQLRNWIKDLEKNNIKLVVISNNKHSRVKRALKSLKLDFISRSCKPMSRGIKAALKKYNLDRNQVIMVGDQLITDVWASNNAKVRSVLVKPLIESDAWNTKPNRMMETVLWKLLKRKYNDLNWQEDIDDRD</sequence>
<dbReference type="NCBIfam" id="TIGR01662">
    <property type="entry name" value="HAD-SF-IIIA"/>
    <property type="match status" value="1"/>
</dbReference>
<dbReference type="PANTHER" id="PTHR43316">
    <property type="entry name" value="HYDROLASE, HALOACID DELAHOGENASE-RELATED"/>
    <property type="match status" value="1"/>
</dbReference>
<dbReference type="InterPro" id="IPR051540">
    <property type="entry name" value="S-2-haloacid_dehalogenase"/>
</dbReference>
<dbReference type="Proteomes" id="UP000272003">
    <property type="component" value="Chromosome"/>
</dbReference>
<dbReference type="GO" id="GO:0008962">
    <property type="term" value="F:phosphatidylglycerophosphatase activity"/>
    <property type="evidence" value="ECO:0007669"/>
    <property type="project" value="InterPro"/>
</dbReference>
<dbReference type="NCBIfam" id="TIGR01549">
    <property type="entry name" value="HAD-SF-IA-v1"/>
    <property type="match status" value="1"/>
</dbReference>
<dbReference type="InterPro" id="IPR010021">
    <property type="entry name" value="PGPP1/Gep4"/>
</dbReference>
<dbReference type="NCBIfam" id="TIGR01668">
    <property type="entry name" value="YqeG_hyp_ppase"/>
    <property type="match status" value="1"/>
</dbReference>
<dbReference type="SUPFAM" id="SSF56784">
    <property type="entry name" value="HAD-like"/>
    <property type="match status" value="1"/>
</dbReference>
<dbReference type="KEGG" id="abom:D7I45_03925"/>
<proteinExistence type="predicted"/>
<dbReference type="RefSeq" id="WP_120784449.1">
    <property type="nucleotide sequence ID" value="NZ_CP032626.1"/>
</dbReference>
<evidence type="ECO:0000313" key="3">
    <source>
        <dbReference type="Proteomes" id="UP000272003"/>
    </source>
</evidence>
<name>A0A387APQ0_9LACO</name>
<keyword evidence="1" id="KW-0378">Hydrolase</keyword>
<dbReference type="InterPro" id="IPR006439">
    <property type="entry name" value="HAD-SF_hydro_IA"/>
</dbReference>
<organism evidence="2 3">
    <name type="scientific">Apilactobacillus bombintestini</name>
    <dbReference type="NCBI Taxonomy" id="2419772"/>
    <lineage>
        <taxon>Bacteria</taxon>
        <taxon>Bacillati</taxon>
        <taxon>Bacillota</taxon>
        <taxon>Bacilli</taxon>
        <taxon>Lactobacillales</taxon>
        <taxon>Lactobacillaceae</taxon>
        <taxon>Apilactobacillus</taxon>
    </lineage>
</organism>
<evidence type="ECO:0000256" key="1">
    <source>
        <dbReference type="ARBA" id="ARBA00022801"/>
    </source>
</evidence>
<dbReference type="OrthoDB" id="9787572at2"/>
<dbReference type="AlphaFoldDB" id="A0A387APQ0"/>
<evidence type="ECO:0000313" key="2">
    <source>
        <dbReference type="EMBL" id="AYF92684.1"/>
    </source>
</evidence>
<gene>
    <name evidence="2" type="ORF">D7I45_03925</name>
</gene>
<dbReference type="InterPro" id="IPR036412">
    <property type="entry name" value="HAD-like_sf"/>
</dbReference>